<dbReference type="AlphaFoldDB" id="A0A171DJC8"/>
<comment type="caution">
    <text evidence="2">The sequence shown here is derived from an EMBL/GenBank/DDBJ whole genome shotgun (WGS) entry which is preliminary data.</text>
</comment>
<dbReference type="Gene3D" id="3.40.50.300">
    <property type="entry name" value="P-loop containing nucleotide triphosphate hydrolases"/>
    <property type="match status" value="1"/>
</dbReference>
<dbReference type="RefSeq" id="WP_068899902.1">
    <property type="nucleotide sequence ID" value="NZ_BDCX01000011.1"/>
</dbReference>
<dbReference type="STRING" id="161355.PS9374_04607"/>
<dbReference type="OrthoDB" id="892215at2"/>
<dbReference type="EMBL" id="BDCX01000011">
    <property type="protein sequence ID" value="GAT68942.1"/>
    <property type="molecule type" value="Genomic_DNA"/>
</dbReference>
<dbReference type="Pfam" id="PF13614">
    <property type="entry name" value="AAA_31"/>
    <property type="match status" value="1"/>
</dbReference>
<dbReference type="PANTHER" id="PTHR13696:SF52">
    <property type="entry name" value="PARA FAMILY PROTEIN CT_582"/>
    <property type="match status" value="1"/>
</dbReference>
<evidence type="ECO:0000313" key="3">
    <source>
        <dbReference type="Proteomes" id="UP000077701"/>
    </source>
</evidence>
<evidence type="ECO:0000259" key="1">
    <source>
        <dbReference type="Pfam" id="PF13614"/>
    </source>
</evidence>
<reference evidence="3" key="2">
    <citation type="submission" date="2016-04" db="EMBL/GenBank/DDBJ databases">
        <title>Planomonospora sphaerica JCM9374 whole genome shotgun sequence.</title>
        <authorList>
            <person name="Suzuki T."/>
            <person name="Dohra H."/>
            <person name="Kodani S."/>
        </authorList>
    </citation>
    <scope>NUCLEOTIDE SEQUENCE [LARGE SCALE GENOMIC DNA]</scope>
    <source>
        <strain evidence="3">JCM 9374</strain>
    </source>
</reference>
<protein>
    <submittedName>
        <fullName evidence="2">Cobyrinic acid a,c-diamide synthase</fullName>
    </submittedName>
</protein>
<dbReference type="Proteomes" id="UP000077701">
    <property type="component" value="Unassembled WGS sequence"/>
</dbReference>
<dbReference type="PANTHER" id="PTHR13696">
    <property type="entry name" value="P-LOOP CONTAINING NUCLEOSIDE TRIPHOSPHATE HYDROLASE"/>
    <property type="match status" value="1"/>
</dbReference>
<keyword evidence="3" id="KW-1185">Reference proteome</keyword>
<accession>A0A171DJC8</accession>
<dbReference type="InterPro" id="IPR050678">
    <property type="entry name" value="DNA_Partitioning_ATPase"/>
</dbReference>
<feature type="domain" description="AAA" evidence="1">
    <location>
        <begin position="1"/>
        <end position="167"/>
    </location>
</feature>
<dbReference type="InterPro" id="IPR025669">
    <property type="entry name" value="AAA_dom"/>
</dbReference>
<reference evidence="2 3" key="1">
    <citation type="journal article" date="2016" name="Genome Announc.">
        <title>Draft Genome Sequence of Planomonospora sphaerica JCM9374, a Rare Actinomycete.</title>
        <authorList>
            <person name="Dohra H."/>
            <person name="Suzuki T."/>
            <person name="Inoue Y."/>
            <person name="Kodani S."/>
        </authorList>
    </citation>
    <scope>NUCLEOTIDE SEQUENCE [LARGE SCALE GENOMIC DNA]</scope>
    <source>
        <strain evidence="2 3">JCM 9374</strain>
    </source>
</reference>
<gene>
    <name evidence="2" type="ORF">PS9374_04607</name>
</gene>
<organism evidence="2 3">
    <name type="scientific">Planomonospora sphaerica</name>
    <dbReference type="NCBI Taxonomy" id="161355"/>
    <lineage>
        <taxon>Bacteria</taxon>
        <taxon>Bacillati</taxon>
        <taxon>Actinomycetota</taxon>
        <taxon>Actinomycetes</taxon>
        <taxon>Streptosporangiales</taxon>
        <taxon>Streptosporangiaceae</taxon>
        <taxon>Planomonospora</taxon>
    </lineage>
</organism>
<evidence type="ECO:0000313" key="2">
    <source>
        <dbReference type="EMBL" id="GAT68942.1"/>
    </source>
</evidence>
<dbReference type="SUPFAM" id="SSF52540">
    <property type="entry name" value="P-loop containing nucleoside triphosphate hydrolases"/>
    <property type="match status" value="1"/>
</dbReference>
<dbReference type="InterPro" id="IPR027417">
    <property type="entry name" value="P-loop_NTPase"/>
</dbReference>
<name>A0A171DJC8_9ACTN</name>
<sequence length="264" mass="28537">MRKLAVGTLKGGTGKTTTTVNIGAALALAGYRVMTVDLDLQADSTVYHKVTPSREHSIGTLLLDPDIDPLTHVLDVSHLMDENPNGGKLLLLPAEMSSLEEASFKMQRTANLMALSRILAKLEGIADYVIIDNKPELGILHQNAILAADDAIAIMQPEMMTTRGGLSFEVSLREINANRVTPINFLGVIINKDEETEEAGWVDEVLAQQNVPVFKTTVPKSRLISKAYSYGRPAVLQFPSSPAAANYVELALEILSRSNAMAVA</sequence>
<proteinExistence type="predicted"/>